<evidence type="ECO:0000259" key="1">
    <source>
        <dbReference type="Pfam" id="PF00156"/>
    </source>
</evidence>
<feature type="domain" description="Phosphoribosyltransferase" evidence="1">
    <location>
        <begin position="24"/>
        <end position="168"/>
    </location>
</feature>
<dbReference type="Gene3D" id="3.30.1310.20">
    <property type="entry name" value="PRTase-like"/>
    <property type="match status" value="1"/>
</dbReference>
<dbReference type="Proteomes" id="UP000425817">
    <property type="component" value="Chromosome"/>
</dbReference>
<accession>A0A6I6HGE9</accession>
<keyword evidence="2" id="KW-0808">Transferase</keyword>
<dbReference type="CDD" id="cd06223">
    <property type="entry name" value="PRTases_typeI"/>
    <property type="match status" value="1"/>
</dbReference>
<evidence type="ECO:0000313" key="2">
    <source>
        <dbReference type="EMBL" id="QGW81908.1"/>
    </source>
</evidence>
<dbReference type="InterPro" id="IPR029057">
    <property type="entry name" value="PRTase-like"/>
</dbReference>
<keyword evidence="2" id="KW-0328">Glycosyltransferase</keyword>
<protein>
    <submittedName>
        <fullName evidence="2">Phosphoribosyltransferase</fullName>
    </submittedName>
</protein>
<dbReference type="RefSeq" id="WP_157613292.1">
    <property type="nucleotide sequence ID" value="NZ_CP046622.1"/>
</dbReference>
<organism evidence="2 3">
    <name type="scientific">Variovorax paradoxus</name>
    <dbReference type="NCBI Taxonomy" id="34073"/>
    <lineage>
        <taxon>Bacteria</taxon>
        <taxon>Pseudomonadati</taxon>
        <taxon>Pseudomonadota</taxon>
        <taxon>Betaproteobacteria</taxon>
        <taxon>Burkholderiales</taxon>
        <taxon>Comamonadaceae</taxon>
        <taxon>Variovorax</taxon>
    </lineage>
</organism>
<dbReference type="GO" id="GO:0016757">
    <property type="term" value="F:glycosyltransferase activity"/>
    <property type="evidence" value="ECO:0007669"/>
    <property type="project" value="UniProtKB-KW"/>
</dbReference>
<dbReference type="SUPFAM" id="SSF53271">
    <property type="entry name" value="PRTase-like"/>
    <property type="match status" value="1"/>
</dbReference>
<dbReference type="Gene3D" id="3.40.50.2020">
    <property type="match status" value="1"/>
</dbReference>
<dbReference type="AlphaFoldDB" id="A0A6I6HGE9"/>
<evidence type="ECO:0000313" key="3">
    <source>
        <dbReference type="Proteomes" id="UP000425817"/>
    </source>
</evidence>
<name>A0A6I6HGE9_VARPD</name>
<dbReference type="OrthoDB" id="9810066at2"/>
<reference evidence="2 3" key="1">
    <citation type="submission" date="2019-12" db="EMBL/GenBank/DDBJ databases">
        <title>Hybrid Genome Assemblies of two High G+C Isolates from Undergraduate Microbiology Courses.</title>
        <authorList>
            <person name="Ne Ville C.J."/>
            <person name="Enright D."/>
            <person name="Hernandez I."/>
            <person name="Dodsworth J."/>
            <person name="Orwin P.M."/>
        </authorList>
    </citation>
    <scope>NUCLEOTIDE SEQUENCE [LARGE SCALE GENOMIC DNA]</scope>
    <source>
        <strain evidence="2 3">CSUSB</strain>
    </source>
</reference>
<sequence>MAFEYFRNRQHAGRVLAQELAIYAVRPDVIVLALPRGGTPVAYEVAQALQAPLDVLVVRKLGVPGHEEYAMGAIASGGEQVLDGNLVRELGIGAKAVDEVVSNEQHELERRERTYRGDRPAPDLAGRIVILVDDGLATGATMRVAVRAVRQQEPARVVVAAPVASPEACALLHGEADDVVCAEIPDPFLGVGRWYLDFSQTSDEEVCRLLEEASRPRTRQPEDLAR</sequence>
<proteinExistence type="predicted"/>
<dbReference type="Pfam" id="PF00156">
    <property type="entry name" value="Pribosyltran"/>
    <property type="match status" value="1"/>
</dbReference>
<dbReference type="EMBL" id="CP046622">
    <property type="protein sequence ID" value="QGW81908.1"/>
    <property type="molecule type" value="Genomic_DNA"/>
</dbReference>
<gene>
    <name evidence="2" type="ORF">GOQ09_10030</name>
</gene>
<dbReference type="InterPro" id="IPR000836">
    <property type="entry name" value="PRTase_dom"/>
</dbReference>